<evidence type="ECO:0000256" key="1">
    <source>
        <dbReference type="ARBA" id="ARBA00010613"/>
    </source>
</evidence>
<evidence type="ECO:0000259" key="3">
    <source>
        <dbReference type="PROSITE" id="PS50263"/>
    </source>
</evidence>
<dbReference type="InterPro" id="IPR036526">
    <property type="entry name" value="C-N_Hydrolase_sf"/>
</dbReference>
<dbReference type="CDD" id="cd07197">
    <property type="entry name" value="nitrilase"/>
    <property type="match status" value="1"/>
</dbReference>
<dbReference type="Gene3D" id="3.60.110.10">
    <property type="entry name" value="Carbon-nitrogen hydrolase"/>
    <property type="match status" value="1"/>
</dbReference>
<dbReference type="Proteomes" id="UP000569951">
    <property type="component" value="Unassembled WGS sequence"/>
</dbReference>
<dbReference type="PROSITE" id="PS01227">
    <property type="entry name" value="UPF0012"/>
    <property type="match status" value="1"/>
</dbReference>
<dbReference type="InterPro" id="IPR001110">
    <property type="entry name" value="UPF0012_CS"/>
</dbReference>
<dbReference type="PANTHER" id="PTHR43674:SF2">
    <property type="entry name" value="BETA-UREIDOPROPIONASE"/>
    <property type="match status" value="1"/>
</dbReference>
<sequence>MQLHAPAYVRTPDLERNLELHLEALRGAQADLLIFPELALCPRPMGERADLDIHALHSQHPALEALRSACRSTKRALVTGTLWREAGALYNAALLILPDGTPQVYRKVHRVGMAPDRWLAGGDRLEVFPTPWGQLGLLVCYDLDFPEAARSLALAGADLIVLIAHWPLEGNLWEELVRVRALENHLYVVAVNGDPDNARDRARAAGPLGRLLAKEGADGSLSVELDLRAGRAPITERGGEITSDFLADRVPAAYRTERERVRGEGGPSPRTR</sequence>
<dbReference type="SUPFAM" id="SSF56317">
    <property type="entry name" value="Carbon-nitrogen hydrolase"/>
    <property type="match status" value="1"/>
</dbReference>
<feature type="domain" description="CN hydrolase" evidence="3">
    <location>
        <begin position="1"/>
        <end position="227"/>
    </location>
</feature>
<protein>
    <submittedName>
        <fullName evidence="4">Putative amidohydrolase</fullName>
    </submittedName>
</protein>
<keyword evidence="5" id="KW-1185">Reference proteome</keyword>
<dbReference type="AlphaFoldDB" id="A0A841HZ11"/>
<evidence type="ECO:0000256" key="2">
    <source>
        <dbReference type="ARBA" id="ARBA00022801"/>
    </source>
</evidence>
<dbReference type="PROSITE" id="PS50263">
    <property type="entry name" value="CN_HYDROLASE"/>
    <property type="match status" value="1"/>
</dbReference>
<keyword evidence="2 4" id="KW-0378">Hydrolase</keyword>
<dbReference type="EMBL" id="JACHHG010000002">
    <property type="protein sequence ID" value="MBB6097208.1"/>
    <property type="molecule type" value="Genomic_DNA"/>
</dbReference>
<dbReference type="PANTHER" id="PTHR43674">
    <property type="entry name" value="NITRILASE C965.09-RELATED"/>
    <property type="match status" value="1"/>
</dbReference>
<dbReference type="InterPro" id="IPR050345">
    <property type="entry name" value="Aliph_Amidase/BUP"/>
</dbReference>
<reference evidence="4 5" key="1">
    <citation type="submission" date="2020-08" db="EMBL/GenBank/DDBJ databases">
        <title>Genomic Encyclopedia of Type Strains, Phase IV (KMG-IV): sequencing the most valuable type-strain genomes for metagenomic binning, comparative biology and taxonomic classification.</title>
        <authorList>
            <person name="Goeker M."/>
        </authorList>
    </citation>
    <scope>NUCLEOTIDE SEQUENCE [LARGE SCALE GENOMIC DNA]</scope>
    <source>
        <strain evidence="4 5">DSM 21458</strain>
    </source>
</reference>
<evidence type="ECO:0000313" key="4">
    <source>
        <dbReference type="EMBL" id="MBB6097208.1"/>
    </source>
</evidence>
<organism evidence="4 5">
    <name type="scientific">Deinobacterium chartae</name>
    <dbReference type="NCBI Taxonomy" id="521158"/>
    <lineage>
        <taxon>Bacteria</taxon>
        <taxon>Thermotogati</taxon>
        <taxon>Deinococcota</taxon>
        <taxon>Deinococci</taxon>
        <taxon>Deinococcales</taxon>
        <taxon>Deinococcaceae</taxon>
        <taxon>Deinobacterium</taxon>
    </lineage>
</organism>
<dbReference type="InterPro" id="IPR003010">
    <property type="entry name" value="C-N_Hydrolase"/>
</dbReference>
<dbReference type="RefSeq" id="WP_183984408.1">
    <property type="nucleotide sequence ID" value="NZ_JACHHG010000002.1"/>
</dbReference>
<dbReference type="Pfam" id="PF00795">
    <property type="entry name" value="CN_hydrolase"/>
    <property type="match status" value="1"/>
</dbReference>
<proteinExistence type="inferred from homology"/>
<comment type="caution">
    <text evidence="4">The sequence shown here is derived from an EMBL/GenBank/DDBJ whole genome shotgun (WGS) entry which is preliminary data.</text>
</comment>
<dbReference type="GO" id="GO:0016811">
    <property type="term" value="F:hydrolase activity, acting on carbon-nitrogen (but not peptide) bonds, in linear amides"/>
    <property type="evidence" value="ECO:0007669"/>
    <property type="project" value="UniProtKB-ARBA"/>
</dbReference>
<gene>
    <name evidence="4" type="ORF">HNR42_000622</name>
</gene>
<accession>A0A841HZ11</accession>
<comment type="similarity">
    <text evidence="1">Belongs to the carbon-nitrogen hydrolase superfamily. NIT1/NIT2 family.</text>
</comment>
<evidence type="ECO:0000313" key="5">
    <source>
        <dbReference type="Proteomes" id="UP000569951"/>
    </source>
</evidence>
<name>A0A841HZ11_9DEIO</name>